<evidence type="ECO:0000313" key="1">
    <source>
        <dbReference type="EMBL" id="MDQ0174482.1"/>
    </source>
</evidence>
<dbReference type="RefSeq" id="WP_307225976.1">
    <property type="nucleotide sequence ID" value="NZ_JAUSTT010000001.1"/>
</dbReference>
<evidence type="ECO:0000313" key="2">
    <source>
        <dbReference type="Proteomes" id="UP001223586"/>
    </source>
</evidence>
<sequence>MTIKRPKKKTVPYIGKEIYGVKPREEAFKHALAPYFNKGKAFEDKNFGKAEC</sequence>
<reference evidence="1 2" key="1">
    <citation type="submission" date="2023-07" db="EMBL/GenBank/DDBJ databases">
        <title>Genomic Encyclopedia of Type Strains, Phase IV (KMG-IV): sequencing the most valuable type-strain genomes for metagenomic binning, comparative biology and taxonomic classification.</title>
        <authorList>
            <person name="Goeker M."/>
        </authorList>
    </citation>
    <scope>NUCLEOTIDE SEQUENCE [LARGE SCALE GENOMIC DNA]</scope>
    <source>
        <strain evidence="1 2">DSM 23837</strain>
    </source>
</reference>
<name>A0ABT9WNE4_9BACI</name>
<dbReference type="Proteomes" id="UP001223586">
    <property type="component" value="Unassembled WGS sequence"/>
</dbReference>
<gene>
    <name evidence="1" type="ORF">J2S08_000313</name>
</gene>
<keyword evidence="2" id="KW-1185">Reference proteome</keyword>
<comment type="caution">
    <text evidence="1">The sequence shown here is derived from an EMBL/GenBank/DDBJ whole genome shotgun (WGS) entry which is preliminary data.</text>
</comment>
<protein>
    <recommendedName>
        <fullName evidence="3">Competence protein</fullName>
    </recommendedName>
</protein>
<organism evidence="1 2">
    <name type="scientific">Bacillus chungangensis</name>
    <dbReference type="NCBI Taxonomy" id="587633"/>
    <lineage>
        <taxon>Bacteria</taxon>
        <taxon>Bacillati</taxon>
        <taxon>Bacillota</taxon>
        <taxon>Bacilli</taxon>
        <taxon>Bacillales</taxon>
        <taxon>Bacillaceae</taxon>
        <taxon>Bacillus</taxon>
    </lineage>
</organism>
<proteinExistence type="predicted"/>
<evidence type="ECO:0008006" key="3">
    <source>
        <dbReference type="Google" id="ProtNLM"/>
    </source>
</evidence>
<accession>A0ABT9WNE4</accession>
<dbReference type="EMBL" id="JAUSTT010000001">
    <property type="protein sequence ID" value="MDQ0174482.1"/>
    <property type="molecule type" value="Genomic_DNA"/>
</dbReference>